<reference evidence="2 3" key="1">
    <citation type="submission" date="2020-07" db="EMBL/GenBank/DDBJ databases">
        <title>Sequencing the genomes of 1000 actinobacteria strains.</title>
        <authorList>
            <person name="Klenk H.-P."/>
        </authorList>
    </citation>
    <scope>NUCLEOTIDE SEQUENCE [LARGE SCALE GENOMIC DNA]</scope>
    <source>
        <strain evidence="2 3">DSM 43461</strain>
    </source>
</reference>
<sequence>MYNFAMDAVDLQKLLDKVFKQAVVYHGFVDYMRDYEVIVRPSGDPVTGVRPAHLRYLFRYCVEARCQTTLSADAWTESLDDRLTDYRSGVDIYGYLWGVKWHVLYPGASVVAESKSADKWTAALGIDFHEVRIETNAHDLTLVFSDLQTSEVPAGHAPFTVGEGPARP</sequence>
<proteinExistence type="predicted"/>
<dbReference type="EMBL" id="JACCBT010000001">
    <property type="protein sequence ID" value="NYE11582.1"/>
    <property type="molecule type" value="Genomic_DNA"/>
</dbReference>
<dbReference type="InterPro" id="IPR058188">
    <property type="entry name" value="YxiG-like"/>
</dbReference>
<dbReference type="Proteomes" id="UP000591272">
    <property type="component" value="Unassembled WGS sequence"/>
</dbReference>
<protein>
    <recommendedName>
        <fullName evidence="1">YxiG-like domain-containing protein</fullName>
    </recommendedName>
</protein>
<comment type="caution">
    <text evidence="2">The sequence shown here is derived from an EMBL/GenBank/DDBJ whole genome shotgun (WGS) entry which is preliminary data.</text>
</comment>
<evidence type="ECO:0000259" key="1">
    <source>
        <dbReference type="Pfam" id="PF24712"/>
    </source>
</evidence>
<name>A0A7Y9G801_9ACTN</name>
<accession>A0A7Y9G801</accession>
<dbReference type="AlphaFoldDB" id="A0A7Y9G801"/>
<feature type="domain" description="YxiG-like" evidence="1">
    <location>
        <begin position="7"/>
        <end position="161"/>
    </location>
</feature>
<organism evidence="2 3">
    <name type="scientific">Actinomadura citrea</name>
    <dbReference type="NCBI Taxonomy" id="46158"/>
    <lineage>
        <taxon>Bacteria</taxon>
        <taxon>Bacillati</taxon>
        <taxon>Actinomycetota</taxon>
        <taxon>Actinomycetes</taxon>
        <taxon>Streptosporangiales</taxon>
        <taxon>Thermomonosporaceae</taxon>
        <taxon>Actinomadura</taxon>
    </lineage>
</organism>
<dbReference type="Pfam" id="PF24712">
    <property type="entry name" value="YxiG_2"/>
    <property type="match status" value="1"/>
</dbReference>
<evidence type="ECO:0000313" key="3">
    <source>
        <dbReference type="Proteomes" id="UP000591272"/>
    </source>
</evidence>
<keyword evidence="3" id="KW-1185">Reference proteome</keyword>
<evidence type="ECO:0000313" key="2">
    <source>
        <dbReference type="EMBL" id="NYE11582.1"/>
    </source>
</evidence>
<dbReference type="RefSeq" id="WP_218935001.1">
    <property type="nucleotide sequence ID" value="NZ_JACCBT010000001.1"/>
</dbReference>
<gene>
    <name evidence="2" type="ORF">BJ999_001878</name>
</gene>